<evidence type="ECO:0000256" key="3">
    <source>
        <dbReference type="ARBA" id="ARBA00022598"/>
    </source>
</evidence>
<evidence type="ECO:0000256" key="1">
    <source>
        <dbReference type="ARBA" id="ARBA00004711"/>
    </source>
</evidence>
<dbReference type="EC" id="6.2.-.-" evidence="8"/>
<evidence type="ECO:0000313" key="13">
    <source>
        <dbReference type="Proteomes" id="UP000265882"/>
    </source>
</evidence>
<evidence type="ECO:0000256" key="9">
    <source>
        <dbReference type="PROSITE-ProRule" id="PRU00520"/>
    </source>
</evidence>
<dbReference type="PROSITE" id="PS51160">
    <property type="entry name" value="ACYLPHOSPHATASE_3"/>
    <property type="match status" value="1"/>
</dbReference>
<comment type="caution">
    <text evidence="12">The sequence shown here is derived from an EMBL/GenBank/DDBJ whole genome shotgun (WGS) entry which is preliminary data.</text>
</comment>
<dbReference type="PROSITE" id="PS51163">
    <property type="entry name" value="YRDC"/>
    <property type="match status" value="1"/>
</dbReference>
<dbReference type="GO" id="GO:0016743">
    <property type="term" value="F:carboxyl- or carbamoyltransferase activity"/>
    <property type="evidence" value="ECO:0007669"/>
    <property type="project" value="UniProtKB-UniRule"/>
</dbReference>
<dbReference type="GO" id="GO:0016874">
    <property type="term" value="F:ligase activity"/>
    <property type="evidence" value="ECO:0007669"/>
    <property type="project" value="UniProtKB-UniRule"/>
</dbReference>
<dbReference type="Gene3D" id="3.90.870.50">
    <property type="match status" value="1"/>
</dbReference>
<evidence type="ECO:0000259" key="10">
    <source>
        <dbReference type="PROSITE" id="PS51160"/>
    </source>
</evidence>
<dbReference type="InterPro" id="IPR017968">
    <property type="entry name" value="Acylphosphatase_CS"/>
</dbReference>
<dbReference type="GO" id="GO:0008270">
    <property type="term" value="F:zinc ion binding"/>
    <property type="evidence" value="ECO:0007669"/>
    <property type="project" value="UniProtKB-KW"/>
</dbReference>
<evidence type="ECO:0000313" key="12">
    <source>
        <dbReference type="EMBL" id="RJP22315.1"/>
    </source>
</evidence>
<name>A0A3A4NUS2_ABYX5</name>
<evidence type="ECO:0000256" key="8">
    <source>
        <dbReference type="PIRNR" id="PIRNR006256"/>
    </source>
</evidence>
<comment type="catalytic activity">
    <reaction evidence="9">
        <text>an acyl phosphate + H2O = a carboxylate + phosphate + H(+)</text>
        <dbReference type="Rhea" id="RHEA:14965"/>
        <dbReference type="ChEBI" id="CHEBI:15377"/>
        <dbReference type="ChEBI" id="CHEBI:15378"/>
        <dbReference type="ChEBI" id="CHEBI:29067"/>
        <dbReference type="ChEBI" id="CHEBI:43474"/>
        <dbReference type="ChEBI" id="CHEBI:59918"/>
        <dbReference type="EC" id="3.6.1.7"/>
    </reaction>
</comment>
<dbReference type="EMBL" id="QZKU01000059">
    <property type="protein sequence ID" value="RJP22315.1"/>
    <property type="molecule type" value="Genomic_DNA"/>
</dbReference>
<dbReference type="InterPro" id="IPR011125">
    <property type="entry name" value="Znf_HypF"/>
</dbReference>
<evidence type="ECO:0000256" key="7">
    <source>
        <dbReference type="ARBA" id="ARBA00048220"/>
    </source>
</evidence>
<keyword evidence="9" id="KW-0378">Hydrolase</keyword>
<feature type="domain" description="YrdC-like" evidence="11">
    <location>
        <begin position="208"/>
        <end position="393"/>
    </location>
</feature>
<dbReference type="InterPro" id="IPR051060">
    <property type="entry name" value="Carbamoyltrans_HypF-like"/>
</dbReference>
<keyword evidence="3" id="KW-0436">Ligase</keyword>
<dbReference type="Pfam" id="PF00708">
    <property type="entry name" value="Acylphosphatase"/>
    <property type="match status" value="1"/>
</dbReference>
<dbReference type="InterPro" id="IPR036046">
    <property type="entry name" value="Acylphosphatase-like_dom_sf"/>
</dbReference>
<evidence type="ECO:0000256" key="5">
    <source>
        <dbReference type="ARBA" id="ARBA00022771"/>
    </source>
</evidence>
<dbReference type="SUPFAM" id="SSF55821">
    <property type="entry name" value="YrdC/RibB"/>
    <property type="match status" value="1"/>
</dbReference>
<keyword evidence="5" id="KW-0863">Zinc-finger</keyword>
<dbReference type="NCBIfam" id="TIGR00143">
    <property type="entry name" value="hypF"/>
    <property type="match status" value="1"/>
</dbReference>
<keyword evidence="12" id="KW-0808">Transferase</keyword>
<dbReference type="GO" id="GO:0003725">
    <property type="term" value="F:double-stranded RNA binding"/>
    <property type="evidence" value="ECO:0007669"/>
    <property type="project" value="InterPro"/>
</dbReference>
<dbReference type="InterPro" id="IPR017945">
    <property type="entry name" value="DHBP_synth_RibB-like_a/b_dom"/>
</dbReference>
<gene>
    <name evidence="12" type="primary">hypF</name>
    <name evidence="12" type="ORF">C4520_08380</name>
</gene>
<dbReference type="Pfam" id="PF22521">
    <property type="entry name" value="HypF_C_2"/>
    <property type="match status" value="1"/>
</dbReference>
<dbReference type="InterPro" id="IPR006070">
    <property type="entry name" value="Sua5-like_dom"/>
</dbReference>
<dbReference type="GO" id="GO:0003998">
    <property type="term" value="F:acylphosphatase activity"/>
    <property type="evidence" value="ECO:0007669"/>
    <property type="project" value="UniProtKB-EC"/>
</dbReference>
<organism evidence="12 13">
    <name type="scientific">Abyssobacteria bacterium (strain SURF_5)</name>
    <dbReference type="NCBI Taxonomy" id="2093360"/>
    <lineage>
        <taxon>Bacteria</taxon>
        <taxon>Pseudomonadati</taxon>
        <taxon>Candidatus Hydrogenedentota</taxon>
        <taxon>Candidatus Abyssobacteria</taxon>
    </lineage>
</organism>
<evidence type="ECO:0000256" key="4">
    <source>
        <dbReference type="ARBA" id="ARBA00022723"/>
    </source>
</evidence>
<sequence length="776" mass="84734">MRTVSKTDAVVRKKILVTGVVQGVGFRPFVFRKAREHRVGGFVTNTRTGVLIEAEGGERDVRAFVSDVTTRPPLHASIVSASVIDTEPRHAESFQILRSEDCGAPDLSIAPDSAVCADCVNEVFDPADRRYRYPFNGCIHCGPRYSLAESAPFDREATSMRVFKMCGACRNEYKDTESRRFHSQINSCPSCGPHIRMVDISGRVLDSADVIAEAIMFLKEGRIVAVKGLGGFHLAANAQDEEAVKRLRLRKQRPRKPFALMSAVTEDVLSYAEVSDAEKAALSSPASPIVLLRRKPVGVIADGVAPGLDSLGVMLAYTPLHHLLLRDAFPALVMTSANRLGEPLIYRNEEALSELAGIADLVLLHDRDIVRRCDDSIVRFAGSLPILLRRSRGFVPRPIMLESSTATVSAYGAHKKNTVCVTRGNAAHVSRYIGDLDYCETRNSSTEMLEGMQHELGIETSAAACDLHAELGSSQLALERARGRLHRVQHHHAHAVSSIAENHLLGTEVLAVVFDGAGLGEDGSIWGSEFLAVRASNYRRLGHMKYILMPGGEAAVREPYRMAFSYLHEIFKENAVETATKLFPQVGRDKISFLLSIINNKEYAASTCGMGRLFDAVGALLRLCTVSTYEGEGPTYLEAIAAKGVTDSYAFQIHCCRPILVDPAPVIAAIVSDIFEGRPKEIISACFHNAVCEMTADVCGQIREETHLNAVVLTGGVFQNGYVLEHVVKRLGSAGFSVYFHRYLPPNDECISLGQAIVANERGRDVPCSSGARNRG</sequence>
<evidence type="ECO:0000256" key="2">
    <source>
        <dbReference type="ARBA" id="ARBA00008097"/>
    </source>
</evidence>
<feature type="active site" evidence="9">
    <location>
        <position position="45"/>
    </location>
</feature>
<dbReference type="Pfam" id="PF01300">
    <property type="entry name" value="Sua5_yciO_yrdC"/>
    <property type="match status" value="1"/>
</dbReference>
<accession>A0A3A4NUS2</accession>
<dbReference type="Gene3D" id="3.30.420.40">
    <property type="match status" value="1"/>
</dbReference>
<dbReference type="InterPro" id="IPR043129">
    <property type="entry name" value="ATPase_NBD"/>
</dbReference>
<dbReference type="Gene3D" id="3.30.110.120">
    <property type="match status" value="1"/>
</dbReference>
<proteinExistence type="inferred from homology"/>
<dbReference type="SUPFAM" id="SSF53067">
    <property type="entry name" value="Actin-like ATPase domain"/>
    <property type="match status" value="1"/>
</dbReference>
<feature type="domain" description="Acylphosphatase-like" evidence="10">
    <location>
        <begin position="12"/>
        <end position="98"/>
    </location>
</feature>
<protein>
    <recommendedName>
        <fullName evidence="8">Carbamoyltransferase</fullName>
        <ecNumber evidence="8">6.2.-.-</ecNumber>
    </recommendedName>
</protein>
<dbReference type="InterPro" id="IPR004421">
    <property type="entry name" value="Carbamoyltransferase_HypF"/>
</dbReference>
<dbReference type="PIRSF" id="PIRSF006256">
    <property type="entry name" value="CMPcnvr_hdrg_mat"/>
    <property type="match status" value="1"/>
</dbReference>
<dbReference type="InterPro" id="IPR055128">
    <property type="entry name" value="HypF_C_2"/>
</dbReference>
<dbReference type="Proteomes" id="UP000265882">
    <property type="component" value="Unassembled WGS sequence"/>
</dbReference>
<dbReference type="AlphaFoldDB" id="A0A3A4NUS2"/>
<dbReference type="Gene3D" id="3.30.420.360">
    <property type="match status" value="1"/>
</dbReference>
<keyword evidence="6" id="KW-0862">Zinc</keyword>
<dbReference type="SUPFAM" id="SSF54975">
    <property type="entry name" value="Acylphosphatase/BLUF domain-like"/>
    <property type="match status" value="1"/>
</dbReference>
<dbReference type="PANTHER" id="PTHR42959">
    <property type="entry name" value="CARBAMOYLTRANSFERASE"/>
    <property type="match status" value="1"/>
</dbReference>
<comment type="pathway">
    <text evidence="1">Protein modification; [NiFe] hydrogenase maturation.</text>
</comment>
<dbReference type="Pfam" id="PF17788">
    <property type="entry name" value="HypF_C"/>
    <property type="match status" value="1"/>
</dbReference>
<evidence type="ECO:0000256" key="6">
    <source>
        <dbReference type="ARBA" id="ARBA00022833"/>
    </source>
</evidence>
<dbReference type="PROSITE" id="PS00150">
    <property type="entry name" value="ACYLPHOSPHATASE_1"/>
    <property type="match status" value="1"/>
</dbReference>
<keyword evidence="4" id="KW-0479">Metal-binding</keyword>
<dbReference type="UniPathway" id="UPA00335"/>
<dbReference type="GO" id="GO:0051604">
    <property type="term" value="P:protein maturation"/>
    <property type="evidence" value="ECO:0007669"/>
    <property type="project" value="TreeGrafter"/>
</dbReference>
<dbReference type="PANTHER" id="PTHR42959:SF1">
    <property type="entry name" value="CARBAMOYLTRANSFERASE HYPF"/>
    <property type="match status" value="1"/>
</dbReference>
<dbReference type="InterPro" id="IPR041440">
    <property type="entry name" value="HypF_C"/>
</dbReference>
<feature type="active site" evidence="9">
    <location>
        <position position="27"/>
    </location>
</feature>
<evidence type="ECO:0000259" key="11">
    <source>
        <dbReference type="PROSITE" id="PS51163"/>
    </source>
</evidence>
<dbReference type="InterPro" id="IPR001792">
    <property type="entry name" value="Acylphosphatase-like_dom"/>
</dbReference>
<comment type="similarity">
    <text evidence="2 8">Belongs to the carbamoyltransferase HypF family.</text>
</comment>
<dbReference type="Pfam" id="PF07503">
    <property type="entry name" value="zf-HYPF"/>
    <property type="match status" value="2"/>
</dbReference>
<comment type="catalytic activity">
    <reaction evidence="7">
        <text>C-terminal L-cysteinyl-[HypE protein] + carbamoyl phosphate + ATP + H2O = C-terminal S-carboxamide-L-cysteinyl-[HypE protein] + AMP + phosphate + diphosphate + H(+)</text>
        <dbReference type="Rhea" id="RHEA:55636"/>
        <dbReference type="Rhea" id="RHEA-COMP:14247"/>
        <dbReference type="Rhea" id="RHEA-COMP:14392"/>
        <dbReference type="ChEBI" id="CHEBI:15377"/>
        <dbReference type="ChEBI" id="CHEBI:15378"/>
        <dbReference type="ChEBI" id="CHEBI:30616"/>
        <dbReference type="ChEBI" id="CHEBI:33019"/>
        <dbReference type="ChEBI" id="CHEBI:43474"/>
        <dbReference type="ChEBI" id="CHEBI:58228"/>
        <dbReference type="ChEBI" id="CHEBI:76913"/>
        <dbReference type="ChEBI" id="CHEBI:139126"/>
        <dbReference type="ChEBI" id="CHEBI:456215"/>
    </reaction>
</comment>
<reference evidence="12 13" key="1">
    <citation type="journal article" date="2017" name="ISME J.">
        <title>Energy and carbon metabolisms in a deep terrestrial subsurface fluid microbial community.</title>
        <authorList>
            <person name="Momper L."/>
            <person name="Jungbluth S.P."/>
            <person name="Lee M.D."/>
            <person name="Amend J.P."/>
        </authorList>
    </citation>
    <scope>NUCLEOTIDE SEQUENCE [LARGE SCALE GENOMIC DNA]</scope>
    <source>
        <strain evidence="12">SURF_5</strain>
    </source>
</reference>